<dbReference type="InterPro" id="IPR016163">
    <property type="entry name" value="Ald_DH_C"/>
</dbReference>
<evidence type="ECO:0000256" key="2">
    <source>
        <dbReference type="ARBA" id="ARBA00023002"/>
    </source>
</evidence>
<evidence type="ECO:0000313" key="4">
    <source>
        <dbReference type="EMBL" id="PLW68943.1"/>
    </source>
</evidence>
<dbReference type="FunFam" id="3.40.309.10:FF:000012">
    <property type="entry name" value="Betaine aldehyde dehydrogenase"/>
    <property type="match status" value="1"/>
</dbReference>
<proteinExistence type="inferred from homology"/>
<accession>A0A2N5X386</accession>
<dbReference type="Proteomes" id="UP000235005">
    <property type="component" value="Unassembled WGS sequence"/>
</dbReference>
<keyword evidence="2" id="KW-0560">Oxidoreductase</keyword>
<reference evidence="4 5" key="1">
    <citation type="submission" date="2018-01" db="EMBL/GenBank/DDBJ databases">
        <title>The draft genome sequence of Halioglobus lutimaris HF004.</title>
        <authorList>
            <person name="Du Z.-J."/>
            <person name="Shi M.-J."/>
        </authorList>
    </citation>
    <scope>NUCLEOTIDE SEQUENCE [LARGE SCALE GENOMIC DNA]</scope>
    <source>
        <strain evidence="4 5">HF004</strain>
    </source>
</reference>
<dbReference type="FunFam" id="3.40.605.10:FF:000026">
    <property type="entry name" value="Aldehyde dehydrogenase, putative"/>
    <property type="match status" value="1"/>
</dbReference>
<dbReference type="GO" id="GO:0016620">
    <property type="term" value="F:oxidoreductase activity, acting on the aldehyde or oxo group of donors, NAD or NADP as acceptor"/>
    <property type="evidence" value="ECO:0007669"/>
    <property type="project" value="InterPro"/>
</dbReference>
<comment type="caution">
    <text evidence="4">The sequence shown here is derived from an EMBL/GenBank/DDBJ whole genome shotgun (WGS) entry which is preliminary data.</text>
</comment>
<dbReference type="SUPFAM" id="SSF53720">
    <property type="entry name" value="ALDH-like"/>
    <property type="match status" value="1"/>
</dbReference>
<dbReference type="RefSeq" id="WP_101517977.1">
    <property type="nucleotide sequence ID" value="NZ_PKUS01000010.1"/>
</dbReference>
<evidence type="ECO:0000313" key="5">
    <source>
        <dbReference type="Proteomes" id="UP000235005"/>
    </source>
</evidence>
<dbReference type="EMBL" id="PKUS01000010">
    <property type="protein sequence ID" value="PLW68943.1"/>
    <property type="molecule type" value="Genomic_DNA"/>
</dbReference>
<keyword evidence="5" id="KW-1185">Reference proteome</keyword>
<dbReference type="PANTHER" id="PTHR11699">
    <property type="entry name" value="ALDEHYDE DEHYDROGENASE-RELATED"/>
    <property type="match status" value="1"/>
</dbReference>
<dbReference type="Gene3D" id="3.40.605.10">
    <property type="entry name" value="Aldehyde Dehydrogenase, Chain A, domain 1"/>
    <property type="match status" value="1"/>
</dbReference>
<dbReference type="Gene3D" id="3.40.309.10">
    <property type="entry name" value="Aldehyde Dehydrogenase, Chain A, domain 2"/>
    <property type="match status" value="1"/>
</dbReference>
<comment type="similarity">
    <text evidence="1">Belongs to the aldehyde dehydrogenase family.</text>
</comment>
<dbReference type="Pfam" id="PF00171">
    <property type="entry name" value="Aldedh"/>
    <property type="match status" value="1"/>
</dbReference>
<sequence>MPEIQQYPLIINGERCEPSSGDYADVINPATGTVTARAAMGDKIDVDKAVAAARAAFDNREWREMSPADRSRVLYSCAHVVMQNAAELIGLEIACSGATLNRASNLDIPAVADLWMNLAEAVKTYPFVTTQSPRPLPEQWHSQIFKEPVGVCGLITAWNFPLLLFSWKVGPALAAGNTIVLKPSELTPTSSIRLAELLQQVLPPGVLNVVNGDGAHVGDAMTLHRDIDKISFTGSTRVGRIVQTNCASTMKRCTLELGGKGPGIVMPDADLDMVAQGSLWAVYMNAGQACESGTRLIVHEDVYEELLQKLAERSAQVIVGNPAEPATGVGPMSTEAHFHRVMSYIQSGVDEGARLICGGSPATVAGCEGGFYIQPTVLADVTNDMKVAREEIFGPVLSVIKYTDIEEAITLANDTEYGLSAGIWTGDLVRAQQLARELRAGSVWVNDWHMMRTDAPFGGYKQSGYGRELGAQSIDAYVETKAVQMSFERIPERKAMQRIVHTTLGQ</sequence>
<name>A0A2N5X386_9GAMM</name>
<organism evidence="4 5">
    <name type="scientific">Pseudohalioglobus lutimaris</name>
    <dbReference type="NCBI Taxonomy" id="1737061"/>
    <lineage>
        <taxon>Bacteria</taxon>
        <taxon>Pseudomonadati</taxon>
        <taxon>Pseudomonadota</taxon>
        <taxon>Gammaproteobacteria</taxon>
        <taxon>Cellvibrionales</taxon>
        <taxon>Halieaceae</taxon>
        <taxon>Pseudohalioglobus</taxon>
    </lineage>
</organism>
<dbReference type="OrthoDB" id="5887723at2"/>
<evidence type="ECO:0000259" key="3">
    <source>
        <dbReference type="Pfam" id="PF00171"/>
    </source>
</evidence>
<dbReference type="InterPro" id="IPR016162">
    <property type="entry name" value="Ald_DH_N"/>
</dbReference>
<gene>
    <name evidence="4" type="ORF">C0039_09990</name>
</gene>
<dbReference type="AlphaFoldDB" id="A0A2N5X386"/>
<protein>
    <submittedName>
        <fullName evidence="4">Aldehyde dehydrogenase</fullName>
    </submittedName>
</protein>
<dbReference type="InterPro" id="IPR016161">
    <property type="entry name" value="Ald_DH/histidinol_DH"/>
</dbReference>
<dbReference type="InterPro" id="IPR015590">
    <property type="entry name" value="Aldehyde_DH_dom"/>
</dbReference>
<dbReference type="FunFam" id="3.40.605.10:FF:000007">
    <property type="entry name" value="NAD/NADP-dependent betaine aldehyde dehydrogenase"/>
    <property type="match status" value="1"/>
</dbReference>
<feature type="domain" description="Aldehyde dehydrogenase" evidence="3">
    <location>
        <begin position="22"/>
        <end position="483"/>
    </location>
</feature>
<evidence type="ECO:0000256" key="1">
    <source>
        <dbReference type="ARBA" id="ARBA00009986"/>
    </source>
</evidence>